<accession>A0ABX8ECB0</accession>
<feature type="transmembrane region" description="Helical" evidence="1">
    <location>
        <begin position="238"/>
        <end position="257"/>
    </location>
</feature>
<evidence type="ECO:0000256" key="1">
    <source>
        <dbReference type="SAM" id="Phobius"/>
    </source>
</evidence>
<dbReference type="InterPro" id="IPR044049">
    <property type="entry name" value="EccD_transm"/>
</dbReference>
<feature type="transmembrane region" description="Helical" evidence="1">
    <location>
        <begin position="135"/>
        <end position="154"/>
    </location>
</feature>
<evidence type="ECO:0000259" key="2">
    <source>
        <dbReference type="Pfam" id="PF19053"/>
    </source>
</evidence>
<feature type="transmembrane region" description="Helical" evidence="1">
    <location>
        <begin position="438"/>
        <end position="456"/>
    </location>
</feature>
<sequence>MHADPLRVTVLVGGRRSDIVVPAGLPVAEPLPELVGRDPDVASPDTTRHLALPGGRPLDPEVTLQDQGVRAGAVLVLTSAAPLPPVPDDPAEALGAEVARAAPWTGRHRDAVRPVASCVLALVAAAGVVGHPDPAAGGAVGAGGALTLLALAAWSSRSGRARAATTAVLAVVLACLLAAAAAAAVTAAVTVAVTAAAATGAPVPERSWLGRAGPPVGAAVVVTALAGAAALTRRRGLLVAAALPGATLTVLGMLARGPAPPEGLVAGAVVGLVLLGGAVPAAALAVVGRGGDPLVDPYGAAGAGAGAGDPDRGDLGTDTARAADLLAGTAGGVGIVLAVAAPLLAVTGRSAAVLAAVLAVHLLLRARRSHATLLVAADLGCGSVALAGVVGVLLATDPAARVASAPALVLAVPVVLLLGPVTSVGARRLGDLAETATAVALLPLLAVVTGLLDLVGG</sequence>
<evidence type="ECO:0000313" key="3">
    <source>
        <dbReference type="EMBL" id="QVT77994.1"/>
    </source>
</evidence>
<proteinExistence type="predicted"/>
<reference evidence="3 4" key="1">
    <citation type="submission" date="2021-05" db="EMBL/GenBank/DDBJ databases">
        <title>Complete genome of Nocardioides aquaticus KCTC 9944T isolated from meromictic and hypersaline Ekho Lake, Antarctica.</title>
        <authorList>
            <person name="Hwang K."/>
            <person name="Kim K.M."/>
            <person name="Choe H."/>
        </authorList>
    </citation>
    <scope>NUCLEOTIDE SEQUENCE [LARGE SCALE GENOMIC DNA]</scope>
    <source>
        <strain evidence="3 4">KCTC 9944</strain>
    </source>
</reference>
<name>A0ABX8ECB0_9ACTN</name>
<dbReference type="Pfam" id="PF08817">
    <property type="entry name" value="YukD"/>
    <property type="match status" value="1"/>
</dbReference>
<dbReference type="Proteomes" id="UP000679307">
    <property type="component" value="Chromosome"/>
</dbReference>
<keyword evidence="1" id="KW-1133">Transmembrane helix</keyword>
<dbReference type="Pfam" id="PF19053">
    <property type="entry name" value="EccD"/>
    <property type="match status" value="1"/>
</dbReference>
<keyword evidence="1" id="KW-0472">Membrane</keyword>
<feature type="transmembrane region" description="Helical" evidence="1">
    <location>
        <begin position="212"/>
        <end position="231"/>
    </location>
</feature>
<dbReference type="Gene3D" id="3.10.20.90">
    <property type="entry name" value="Phosphatidylinositol 3-kinase Catalytic Subunit, Chain A, domain 1"/>
    <property type="match status" value="1"/>
</dbReference>
<feature type="transmembrane region" description="Helical" evidence="1">
    <location>
        <begin position="322"/>
        <end position="340"/>
    </location>
</feature>
<protein>
    <recommendedName>
        <fullName evidence="2">EccD-like transmembrane domain-containing protein</fullName>
    </recommendedName>
</protein>
<keyword evidence="1" id="KW-0812">Transmembrane</keyword>
<feature type="transmembrane region" description="Helical" evidence="1">
    <location>
        <begin position="166"/>
        <end position="192"/>
    </location>
</feature>
<dbReference type="InterPro" id="IPR024962">
    <property type="entry name" value="YukD-like"/>
</dbReference>
<feature type="transmembrane region" description="Helical" evidence="1">
    <location>
        <begin position="111"/>
        <end position="129"/>
    </location>
</feature>
<organism evidence="3 4">
    <name type="scientific">Nocardioides aquaticus</name>
    <dbReference type="NCBI Taxonomy" id="160826"/>
    <lineage>
        <taxon>Bacteria</taxon>
        <taxon>Bacillati</taxon>
        <taxon>Actinomycetota</taxon>
        <taxon>Actinomycetes</taxon>
        <taxon>Propionibacteriales</taxon>
        <taxon>Nocardioidaceae</taxon>
        <taxon>Nocardioides</taxon>
    </lineage>
</organism>
<feature type="transmembrane region" description="Helical" evidence="1">
    <location>
        <begin position="371"/>
        <end position="395"/>
    </location>
</feature>
<keyword evidence="4" id="KW-1185">Reference proteome</keyword>
<feature type="domain" description="EccD-like transmembrane" evidence="2">
    <location>
        <begin position="138"/>
        <end position="455"/>
    </location>
</feature>
<evidence type="ECO:0000313" key="4">
    <source>
        <dbReference type="Proteomes" id="UP000679307"/>
    </source>
</evidence>
<dbReference type="RefSeq" id="WP_214057641.1">
    <property type="nucleotide sequence ID" value="NZ_CP075371.1"/>
</dbReference>
<gene>
    <name evidence="3" type="ORF">ENKNEFLB_00364</name>
</gene>
<feature type="transmembrane region" description="Helical" evidence="1">
    <location>
        <begin position="407"/>
        <end position="426"/>
    </location>
</feature>
<feature type="transmembrane region" description="Helical" evidence="1">
    <location>
        <begin position="263"/>
        <end position="287"/>
    </location>
</feature>
<dbReference type="EMBL" id="CP075371">
    <property type="protein sequence ID" value="QVT77994.1"/>
    <property type="molecule type" value="Genomic_DNA"/>
</dbReference>